<dbReference type="Proteomes" id="UP000321301">
    <property type="component" value="Unassembled WGS sequence"/>
</dbReference>
<dbReference type="AlphaFoldDB" id="A0A512CFP1"/>
<comment type="caution">
    <text evidence="2">The sequence shown here is derived from an EMBL/GenBank/DDBJ whole genome shotgun (WGS) entry which is preliminary data.</text>
</comment>
<dbReference type="Pfam" id="PF11276">
    <property type="entry name" value="DUF3078"/>
    <property type="match status" value="1"/>
</dbReference>
<evidence type="ECO:0008006" key="4">
    <source>
        <dbReference type="Google" id="ProtNLM"/>
    </source>
</evidence>
<protein>
    <recommendedName>
        <fullName evidence="4">DUF3078 domain-containing protein</fullName>
    </recommendedName>
</protein>
<evidence type="ECO:0000256" key="1">
    <source>
        <dbReference type="SAM" id="SignalP"/>
    </source>
</evidence>
<organism evidence="2 3">
    <name type="scientific">Cyclobacterium qasimii</name>
    <dbReference type="NCBI Taxonomy" id="1350429"/>
    <lineage>
        <taxon>Bacteria</taxon>
        <taxon>Pseudomonadati</taxon>
        <taxon>Bacteroidota</taxon>
        <taxon>Cytophagia</taxon>
        <taxon>Cytophagales</taxon>
        <taxon>Cyclobacteriaceae</taxon>
        <taxon>Cyclobacterium</taxon>
    </lineage>
</organism>
<evidence type="ECO:0000313" key="3">
    <source>
        <dbReference type="Proteomes" id="UP000321301"/>
    </source>
</evidence>
<evidence type="ECO:0000313" key="2">
    <source>
        <dbReference type="EMBL" id="GEO23006.1"/>
    </source>
</evidence>
<feature type="signal peptide" evidence="1">
    <location>
        <begin position="1"/>
        <end position="22"/>
    </location>
</feature>
<accession>A0A512CFP1</accession>
<feature type="chain" id="PRO_5022105039" description="DUF3078 domain-containing protein" evidence="1">
    <location>
        <begin position="23"/>
        <end position="330"/>
    </location>
</feature>
<sequence length="330" mass="36696">MHTRIVIILFLLFATKISFVQAQDALSKADTVIIGGDTLVMLGDSLIFTTEVEPIYWKNGGNFNFSLQQVSLSNWAAGGASSFALNTGLVLFANYAKDNIIWDTNLTLNYGINRQTGRAFPTRKSNDNFIFISKYGRQLSKKIYLSTQIDARTQLMEGYRYYRESGAERDSRSRLSDFLSPGYVQSSTGLNYQVTAKNGNKFSTILSPFTGRFTVVLDDSLSTAGAFGVIPGEKVKPEAGISLSSSADFKVMENISWKMDLNLFTNYEKLGNTVVNFNSVISLKVNKYITTRIATIMIYDESVYISQDEGPATRAIQLQNLLNFGIALDF</sequence>
<dbReference type="EMBL" id="BJYV01000020">
    <property type="protein sequence ID" value="GEO23006.1"/>
    <property type="molecule type" value="Genomic_DNA"/>
</dbReference>
<keyword evidence="1" id="KW-0732">Signal</keyword>
<dbReference type="InterPro" id="IPR021428">
    <property type="entry name" value="DUF3078"/>
</dbReference>
<reference evidence="2 3" key="1">
    <citation type="submission" date="2019-07" db="EMBL/GenBank/DDBJ databases">
        <title>Whole genome shotgun sequence of Cyclobacterium qasimii NBRC 106168.</title>
        <authorList>
            <person name="Hosoyama A."/>
            <person name="Uohara A."/>
            <person name="Ohji S."/>
            <person name="Ichikawa N."/>
        </authorList>
    </citation>
    <scope>NUCLEOTIDE SEQUENCE [LARGE SCALE GENOMIC DNA]</scope>
    <source>
        <strain evidence="2 3">NBRC 106168</strain>
    </source>
</reference>
<keyword evidence="3" id="KW-1185">Reference proteome</keyword>
<dbReference type="RefSeq" id="WP_020888918.1">
    <property type="nucleotide sequence ID" value="NZ_BJYV01000020.1"/>
</dbReference>
<name>A0A512CFP1_9BACT</name>
<proteinExistence type="predicted"/>
<gene>
    <name evidence="2" type="ORF">CQA01_35400</name>
</gene>